<dbReference type="GO" id="GO:0016757">
    <property type="term" value="F:glycosyltransferase activity"/>
    <property type="evidence" value="ECO:0007669"/>
    <property type="project" value="UniProtKB-KW"/>
</dbReference>
<feature type="transmembrane region" description="Helical" evidence="4">
    <location>
        <begin position="24"/>
        <end position="45"/>
    </location>
</feature>
<keyword evidence="3 5" id="KW-0808">Transferase</keyword>
<dbReference type="SUPFAM" id="SSF53448">
    <property type="entry name" value="Nucleotide-diphospho-sugar transferases"/>
    <property type="match status" value="1"/>
</dbReference>
<dbReference type="Proteomes" id="UP000886750">
    <property type="component" value="Unassembled WGS sequence"/>
</dbReference>
<evidence type="ECO:0000256" key="1">
    <source>
        <dbReference type="ARBA" id="ARBA00006739"/>
    </source>
</evidence>
<keyword evidence="4" id="KW-0472">Membrane</keyword>
<reference evidence="5" key="2">
    <citation type="submission" date="2021-04" db="EMBL/GenBank/DDBJ databases">
        <authorList>
            <person name="Gilroy R."/>
        </authorList>
    </citation>
    <scope>NUCLEOTIDE SEQUENCE</scope>
    <source>
        <strain evidence="5">1345</strain>
    </source>
</reference>
<reference evidence="5" key="1">
    <citation type="journal article" date="2021" name="PeerJ">
        <title>Extensive microbial diversity within the chicken gut microbiome revealed by metagenomics and culture.</title>
        <authorList>
            <person name="Gilroy R."/>
            <person name="Ravi A."/>
            <person name="Getino M."/>
            <person name="Pursley I."/>
            <person name="Horton D.L."/>
            <person name="Alikhan N.F."/>
            <person name="Baker D."/>
            <person name="Gharbi K."/>
            <person name="Hall N."/>
            <person name="Watson M."/>
            <person name="Adriaenssens E.M."/>
            <person name="Foster-Nyarko E."/>
            <person name="Jarju S."/>
            <person name="Secka A."/>
            <person name="Antonio M."/>
            <person name="Oren A."/>
            <person name="Chaudhuri R.R."/>
            <person name="La Ragione R."/>
            <person name="Hildebrand F."/>
            <person name="Pallen M.J."/>
        </authorList>
    </citation>
    <scope>NUCLEOTIDE SEQUENCE</scope>
    <source>
        <strain evidence="5">1345</strain>
    </source>
</reference>
<feature type="transmembrane region" description="Helical" evidence="4">
    <location>
        <begin position="332"/>
        <end position="354"/>
    </location>
</feature>
<evidence type="ECO:0000313" key="6">
    <source>
        <dbReference type="Proteomes" id="UP000886750"/>
    </source>
</evidence>
<dbReference type="InterPro" id="IPR029044">
    <property type="entry name" value="Nucleotide-diphossugar_trans"/>
</dbReference>
<dbReference type="PANTHER" id="PTHR43630:SF1">
    <property type="entry name" value="POLY-BETA-1,6-N-ACETYL-D-GLUCOSAMINE SYNTHASE"/>
    <property type="match status" value="1"/>
</dbReference>
<dbReference type="Pfam" id="PF13641">
    <property type="entry name" value="Glyco_tranf_2_3"/>
    <property type="match status" value="1"/>
</dbReference>
<dbReference type="Gene3D" id="3.90.550.10">
    <property type="entry name" value="Spore Coat Polysaccharide Biosynthesis Protein SpsA, Chain A"/>
    <property type="match status" value="1"/>
</dbReference>
<keyword evidence="4" id="KW-1133">Transmembrane helix</keyword>
<comment type="similarity">
    <text evidence="1">Belongs to the glycosyltransferase 2 family.</text>
</comment>
<comment type="caution">
    <text evidence="5">The sequence shown here is derived from an EMBL/GenBank/DDBJ whole genome shotgun (WGS) entry which is preliminary data.</text>
</comment>
<evidence type="ECO:0000256" key="2">
    <source>
        <dbReference type="ARBA" id="ARBA00022676"/>
    </source>
</evidence>
<dbReference type="CDD" id="cd06438">
    <property type="entry name" value="EpsO_like"/>
    <property type="match status" value="1"/>
</dbReference>
<evidence type="ECO:0000256" key="3">
    <source>
        <dbReference type="ARBA" id="ARBA00022679"/>
    </source>
</evidence>
<keyword evidence="4" id="KW-0812">Transmembrane</keyword>
<dbReference type="AlphaFoldDB" id="A0A9D2CQU1"/>
<keyword evidence="2 5" id="KW-0328">Glycosyltransferase</keyword>
<accession>A0A9D2CQU1</accession>
<organism evidence="5 6">
    <name type="scientific">Candidatus Borkfalkia excrementigallinarum</name>
    <dbReference type="NCBI Taxonomy" id="2838506"/>
    <lineage>
        <taxon>Bacteria</taxon>
        <taxon>Bacillati</taxon>
        <taxon>Bacillota</taxon>
        <taxon>Clostridia</taxon>
        <taxon>Christensenellales</taxon>
        <taxon>Christensenellaceae</taxon>
        <taxon>Candidatus Borkfalkia</taxon>
    </lineage>
</organism>
<dbReference type="EMBL" id="DXCQ01000020">
    <property type="protein sequence ID" value="HIY96434.1"/>
    <property type="molecule type" value="Genomic_DNA"/>
</dbReference>
<sequence length="451" mass="51393">MHYIAILSVITNILFNRLPATATLPLKVFVAVNTVFGLFMALLYFHHNFYAIVALFTRVKVWPEARARHKYAYLICAHDEENVVGYLVKSILSQKYPQELMQVFVCADNCTDATADVARRAGAVVFERTSEQHGKSYALDYSLKRLLAEYAGEHFEAVFFFDADNLVDANYTEEMNKLFDRGMPVATSFRASKNVGQNWITAGSSYMFYREYALIHHARASLGLGTYVSGTGFYIAMALIEKMGGWNYRTITEDIEFSMDCALQDIKIGYNENAIFYDEQPVTFKDSCRQRFRWSRGMHECFYKYFVKRLKNTLCSGVGIIRLEMSVHISPLPVLNFVWSFIYPVALAFAVYFGHDTSAALQSWFLSWALPSSLLTLAMLYLLIAGYALIAVIKKHKQIDMPLAKQIGYCFTFPLLFASSLPLSLVALFRRGRWTKIPHTVAKGIGDFEKN</sequence>
<name>A0A9D2CQU1_9FIRM</name>
<gene>
    <name evidence="5" type="ORF">H9729_01980</name>
</gene>
<evidence type="ECO:0000256" key="4">
    <source>
        <dbReference type="SAM" id="Phobius"/>
    </source>
</evidence>
<dbReference type="EC" id="2.4.-.-" evidence="5"/>
<protein>
    <submittedName>
        <fullName evidence="5">Glycosyltransferase</fullName>
        <ecNumber evidence="5">2.4.-.-</ecNumber>
    </submittedName>
</protein>
<evidence type="ECO:0000313" key="5">
    <source>
        <dbReference type="EMBL" id="HIY96434.1"/>
    </source>
</evidence>
<feature type="transmembrane region" description="Helical" evidence="4">
    <location>
        <begin position="374"/>
        <end position="394"/>
    </location>
</feature>
<dbReference type="PANTHER" id="PTHR43630">
    <property type="entry name" value="POLY-BETA-1,6-N-ACETYL-D-GLUCOSAMINE SYNTHASE"/>
    <property type="match status" value="1"/>
</dbReference>
<feature type="transmembrane region" description="Helical" evidence="4">
    <location>
        <begin position="406"/>
        <end position="429"/>
    </location>
</feature>
<proteinExistence type="inferred from homology"/>